<proteinExistence type="predicted"/>
<accession>A0A0B7MIP5</accession>
<dbReference type="Proteomes" id="UP000046155">
    <property type="component" value="Unassembled WGS sequence"/>
</dbReference>
<evidence type="ECO:0000313" key="2">
    <source>
        <dbReference type="Proteomes" id="UP000046155"/>
    </source>
</evidence>
<evidence type="ECO:0000313" key="1">
    <source>
        <dbReference type="EMBL" id="CEO87522.1"/>
    </source>
</evidence>
<dbReference type="EMBL" id="CDRZ01000013">
    <property type="protein sequence ID" value="CEO87522.1"/>
    <property type="molecule type" value="Genomic_DNA"/>
</dbReference>
<keyword evidence="2" id="KW-1185">Reference proteome</keyword>
<name>A0A0B7MIP5_9FIRM</name>
<sequence>MRSEMWDVGCGKWEVGSGKWEVGSGKWEVGIEVVNVLNVRGKM</sequence>
<gene>
    <name evidence="1" type="ORF">SSCH_110024</name>
</gene>
<protein>
    <submittedName>
        <fullName evidence="1">Uncharacterized protein</fullName>
    </submittedName>
</protein>
<organism evidence="1 2">
    <name type="scientific">Syntrophaceticus schinkii</name>
    <dbReference type="NCBI Taxonomy" id="499207"/>
    <lineage>
        <taxon>Bacteria</taxon>
        <taxon>Bacillati</taxon>
        <taxon>Bacillota</taxon>
        <taxon>Clostridia</taxon>
        <taxon>Thermoanaerobacterales</taxon>
        <taxon>Thermoanaerobacterales Family III. Incertae Sedis</taxon>
        <taxon>Syntrophaceticus</taxon>
    </lineage>
</organism>
<dbReference type="AlphaFoldDB" id="A0A0B7MIP5"/>
<reference evidence="2" key="1">
    <citation type="submission" date="2015-01" db="EMBL/GenBank/DDBJ databases">
        <authorList>
            <person name="Manzoor Shahid"/>
            <person name="Zubair Saima"/>
        </authorList>
    </citation>
    <scope>NUCLEOTIDE SEQUENCE [LARGE SCALE GENOMIC DNA]</scope>
    <source>
        <strain evidence="2">Sp3</strain>
    </source>
</reference>